<feature type="compositionally biased region" description="Low complexity" evidence="1">
    <location>
        <begin position="652"/>
        <end position="663"/>
    </location>
</feature>
<feature type="compositionally biased region" description="Polar residues" evidence="1">
    <location>
        <begin position="32"/>
        <end position="43"/>
    </location>
</feature>
<gene>
    <name evidence="3" type="ORF">FPE_LOCUS8607</name>
</gene>
<feature type="region of interest" description="Disordered" evidence="1">
    <location>
        <begin position="264"/>
        <end position="293"/>
    </location>
</feature>
<feature type="compositionally biased region" description="Basic and acidic residues" evidence="1">
    <location>
        <begin position="688"/>
        <end position="704"/>
    </location>
</feature>
<feature type="domain" description="Calmodulin-binding" evidence="2">
    <location>
        <begin position="1110"/>
        <end position="1220"/>
    </location>
</feature>
<reference evidence="3" key="1">
    <citation type="submission" date="2023-05" db="EMBL/GenBank/DDBJ databases">
        <authorList>
            <person name="Huff M."/>
        </authorList>
    </citation>
    <scope>NUCLEOTIDE SEQUENCE</scope>
</reference>
<keyword evidence="4" id="KW-1185">Reference proteome</keyword>
<feature type="compositionally biased region" description="Low complexity" evidence="1">
    <location>
        <begin position="603"/>
        <end position="616"/>
    </location>
</feature>
<feature type="region of interest" description="Disordered" evidence="1">
    <location>
        <begin position="75"/>
        <end position="156"/>
    </location>
</feature>
<organism evidence="3 4">
    <name type="scientific">Fraxinus pennsylvanica</name>
    <dbReference type="NCBI Taxonomy" id="56036"/>
    <lineage>
        <taxon>Eukaryota</taxon>
        <taxon>Viridiplantae</taxon>
        <taxon>Streptophyta</taxon>
        <taxon>Embryophyta</taxon>
        <taxon>Tracheophyta</taxon>
        <taxon>Spermatophyta</taxon>
        <taxon>Magnoliopsida</taxon>
        <taxon>eudicotyledons</taxon>
        <taxon>Gunneridae</taxon>
        <taxon>Pentapetalae</taxon>
        <taxon>asterids</taxon>
        <taxon>lamiids</taxon>
        <taxon>Lamiales</taxon>
        <taxon>Oleaceae</taxon>
        <taxon>Oleeae</taxon>
        <taxon>Fraxinus</taxon>
    </lineage>
</organism>
<dbReference type="InterPro" id="IPR012417">
    <property type="entry name" value="CaM-bd_dom_pln"/>
</dbReference>
<dbReference type="PANTHER" id="PTHR33923">
    <property type="entry name" value="CALMODULIN-BINDING PROTEIN-RELATED"/>
    <property type="match status" value="1"/>
</dbReference>
<proteinExistence type="predicted"/>
<protein>
    <recommendedName>
        <fullName evidence="2">Calmodulin-binding domain-containing protein</fullName>
    </recommendedName>
</protein>
<feature type="region of interest" description="Disordered" evidence="1">
    <location>
        <begin position="652"/>
        <end position="704"/>
    </location>
</feature>
<dbReference type="PANTHER" id="PTHR33923:SF3">
    <property type="entry name" value="CALMODULIN BINDING PROTEIN PICBP"/>
    <property type="match status" value="1"/>
</dbReference>
<feature type="compositionally biased region" description="Polar residues" evidence="1">
    <location>
        <begin position="1"/>
        <end position="14"/>
    </location>
</feature>
<feature type="domain" description="Calmodulin-binding" evidence="2">
    <location>
        <begin position="710"/>
        <end position="824"/>
    </location>
</feature>
<dbReference type="InterPro" id="IPR044681">
    <property type="entry name" value="PICBP-like"/>
</dbReference>
<dbReference type="GO" id="GO:0005516">
    <property type="term" value="F:calmodulin binding"/>
    <property type="evidence" value="ECO:0007669"/>
    <property type="project" value="InterPro"/>
</dbReference>
<feature type="region of interest" description="Disordered" evidence="1">
    <location>
        <begin position="579"/>
        <end position="617"/>
    </location>
</feature>
<feature type="region of interest" description="Disordered" evidence="1">
    <location>
        <begin position="758"/>
        <end position="777"/>
    </location>
</feature>
<evidence type="ECO:0000256" key="1">
    <source>
        <dbReference type="SAM" id="MobiDB-lite"/>
    </source>
</evidence>
<evidence type="ECO:0000313" key="4">
    <source>
        <dbReference type="Proteomes" id="UP000834106"/>
    </source>
</evidence>
<dbReference type="Proteomes" id="UP000834106">
    <property type="component" value="Chromosome 5"/>
</dbReference>
<feature type="compositionally biased region" description="Basic residues" evidence="1">
    <location>
        <begin position="264"/>
        <end position="273"/>
    </location>
</feature>
<feature type="region of interest" description="Disordered" evidence="1">
    <location>
        <begin position="956"/>
        <end position="976"/>
    </location>
</feature>
<evidence type="ECO:0000313" key="3">
    <source>
        <dbReference type="EMBL" id="CAI9761177.1"/>
    </source>
</evidence>
<feature type="compositionally biased region" description="Polar residues" evidence="1">
    <location>
        <begin position="144"/>
        <end position="156"/>
    </location>
</feature>
<name>A0AAD1Z103_9LAMI</name>
<feature type="region of interest" description="Disordered" evidence="1">
    <location>
        <begin position="1"/>
        <end position="60"/>
    </location>
</feature>
<dbReference type="AlphaFoldDB" id="A0AAD1Z103"/>
<feature type="compositionally biased region" description="Basic and acidic residues" evidence="1">
    <location>
        <begin position="965"/>
        <end position="976"/>
    </location>
</feature>
<feature type="compositionally biased region" description="Basic and acidic residues" evidence="1">
    <location>
        <begin position="664"/>
        <end position="680"/>
    </location>
</feature>
<sequence>MDSSPDYTRATSNFDGKKENSPGGSECAETISLRSSTQGSTVNGLPGPYQDMGIKNRTNKKKTLKNFRNLKTFRRRARSRAVDQISMDMSDDLVTPQPKSSLEVSDETPHYMQATSSSKGKKANSLESQQNSEFCFDNTDRSSSHSSQSNVAFPSVGSLQTSSTALNLRNVKILIKTTSFKPKRSSLKYSQVSQDVHVDRATCSSTLKDSKFAKGVEHVPGEIESEKISEMKVCRYHHCSLHGHCSEAHDHVPPQKRLLYKKRRSLKKLKSTKPKSGSMSVTKSFSDKKKDLQKGQMISNVQVQGESDSIAISYEGDTSRSCALEVKRSETPCLIASNVVDSGTEINSKPKTQLFGDGYSGIQESDLIEIAFGETSNPEESFQESLNRVADYGTQGQAVLCLKCSCIKMEPNGSKRTADVDLPHPQALDSNLGNGYNRLNPQDVATDFSDTYASSISLKLDEHLSPHSKGTAPSNGAECDFDASNIQNALSPGHFEKVTEINSVISSTSDVQTSKCGNPESERKFTTEVMPVEDSESTEVTHVKNSEVSTCFHEENKTRFNKVRHISMWHMIHQHMAESMAAESENKPLQNVDGSNVLPAKESSASSRDFSDSGRGILNNDYELEDIEVRKLFAVKIVREAIEKILLPEVQDQTSDDQSITSDSTHEQELFEKNQHEGRVQESSPECELDKGEGNAPADLKEVGLNKTDISGQEIMQTDKNFGTKSEKKAPKHWSNLKKWILLQRFIKELEKVRKFNPRSPQHLPLKPDPESEKVNLRPQTVEERKKAEEWMLDYALRQAVSQLAPTQKRKVSLLIKAFETVVSPNEDNSKKIAGITHEVGESVLKENGTDKEAQEIFELKSDNGEIAPELNLQGIQEDTVVCLNSEFPTGNFLPTIGNIETQDPDHGHCESKNLILDGSTLSTEDTISSAVHCRTLELETNVRGEANQEVVPELRGVQEGTVSDGKESETKNGSHDIQLERQNYIRMWHSIYQHVVLGIAAKVGSQLLDGTDDDELEDCKELSKISKGDDDSVKENRVSSHLNRAFTKSDAVKLVQEAVDEILLPEIQDDSSDTQSITSDFNPDQEISESLNQENETQCTTYEGGISIDQEDCTIKSARRPEPLKSKNWSKLKKLILLKRSIKALENARKLNLQPPQQLSVMPDPKQEKADLRHQMMDERKKAEQWMLDYAVQHIVTKLTPARKRRVSMLVEAFEAVIPLPELLTP</sequence>
<dbReference type="Pfam" id="PF07839">
    <property type="entry name" value="CaM_binding"/>
    <property type="match status" value="2"/>
</dbReference>
<dbReference type="EMBL" id="OU503040">
    <property type="protein sequence ID" value="CAI9761177.1"/>
    <property type="molecule type" value="Genomic_DNA"/>
</dbReference>
<evidence type="ECO:0000259" key="2">
    <source>
        <dbReference type="SMART" id="SM01054"/>
    </source>
</evidence>
<dbReference type="SMART" id="SM01054">
    <property type="entry name" value="CaM_binding"/>
    <property type="match status" value="2"/>
</dbReference>
<feature type="compositionally biased region" description="Basic and acidic residues" evidence="1">
    <location>
        <begin position="766"/>
        <end position="777"/>
    </location>
</feature>
<accession>A0AAD1Z103</accession>